<dbReference type="Proteomes" id="UP000644010">
    <property type="component" value="Unassembled WGS sequence"/>
</dbReference>
<sequence length="323" mass="38563">MKQFDFEAIFNYYSDDPYIFTPSVLEDFKNGDIELSDNYNIYFITWTNRAWFLVDSLTFDNKRNIVQICIVIMNQYDRNIMCVQFEVPNEVKSIEVSDFPHKYLIFKNSENEEIQTFHIHEFLLKHTSILFEVLYIGRSYGVKKKLNIVDRLYNQNHKALKSILMNITELNPDKEALIMAFNFRHKQKIFSTGFEYFESTYEREKKRINTFNEMHIPRKIEVDVIEEILINYFRPKYNNYLKHSIDTLNTKAARFFMGVDISGLVVEFATKETGVHLYTDIVPPKRIHLINIPMLKDASRVVSFNESDIEFSRKKNIDFYLDM</sequence>
<keyword evidence="2" id="KW-1185">Reference proteome</keyword>
<reference evidence="1 2" key="1">
    <citation type="submission" date="2020-08" db="EMBL/GenBank/DDBJ databases">
        <title>Genome public.</title>
        <authorList>
            <person name="Liu C."/>
            <person name="Sun Q."/>
        </authorList>
    </citation>
    <scope>NUCLEOTIDE SEQUENCE [LARGE SCALE GENOMIC DNA]</scope>
    <source>
        <strain evidence="1 2">BX2</strain>
    </source>
</reference>
<evidence type="ECO:0000313" key="2">
    <source>
        <dbReference type="Proteomes" id="UP000644010"/>
    </source>
</evidence>
<dbReference type="RefSeq" id="WP_186961494.1">
    <property type="nucleotide sequence ID" value="NZ_JACOOI010000039.1"/>
</dbReference>
<protein>
    <submittedName>
        <fullName evidence="1">Uncharacterized protein</fullName>
    </submittedName>
</protein>
<evidence type="ECO:0000313" key="1">
    <source>
        <dbReference type="EMBL" id="MBC5645901.1"/>
    </source>
</evidence>
<comment type="caution">
    <text evidence="1">The sequence shown here is derived from an EMBL/GenBank/DDBJ whole genome shotgun (WGS) entry which is preliminary data.</text>
</comment>
<accession>A0ABR7E819</accession>
<name>A0ABR7E819_9BACT</name>
<dbReference type="EMBL" id="JACOOI010000039">
    <property type="protein sequence ID" value="MBC5645901.1"/>
    <property type="molecule type" value="Genomic_DNA"/>
</dbReference>
<proteinExistence type="predicted"/>
<gene>
    <name evidence="1" type="ORF">H8S77_23785</name>
</gene>
<organism evidence="1 2">
    <name type="scientific">Parabacteroides segnis</name>
    <dbReference type="NCBI Taxonomy" id="2763058"/>
    <lineage>
        <taxon>Bacteria</taxon>
        <taxon>Pseudomonadati</taxon>
        <taxon>Bacteroidota</taxon>
        <taxon>Bacteroidia</taxon>
        <taxon>Bacteroidales</taxon>
        <taxon>Tannerellaceae</taxon>
        <taxon>Parabacteroides</taxon>
    </lineage>
</organism>